<feature type="compositionally biased region" description="Basic and acidic residues" evidence="1">
    <location>
        <begin position="193"/>
        <end position="203"/>
    </location>
</feature>
<accession>A0A2Z4Z3X0</accession>
<organism evidence="2">
    <name type="scientific">Linepithema humile narna-like virus 1</name>
    <dbReference type="NCBI Taxonomy" id="2259777"/>
    <lineage>
        <taxon>Viruses</taxon>
        <taxon>Riboviria</taxon>
        <taxon>Orthornavirae</taxon>
        <taxon>Lenarviricota</taxon>
        <taxon>Amabiliviricetes</taxon>
        <taxon>Wolframvirales</taxon>
        <taxon>Narnaviridae</taxon>
    </lineage>
</organism>
<protein>
    <submittedName>
        <fullName evidence="2">Uncharacterized protein</fullName>
    </submittedName>
</protein>
<evidence type="ECO:0000256" key="1">
    <source>
        <dbReference type="SAM" id="MobiDB-lite"/>
    </source>
</evidence>
<proteinExistence type="predicted"/>
<reference evidence="2" key="1">
    <citation type="journal article" date="2018" name="J. Gen. Virol.">
        <title>Viruses of invasive Argentine ants from the European Main supercolony: characterization, interactions and evolution.</title>
        <authorList>
            <person name="Viljakainen L."/>
            <person name="Holmberg I."/>
            <person name="Abril S."/>
            <person name="Jurvansuu J."/>
        </authorList>
    </citation>
    <scope>NUCLEOTIDE SEQUENCE</scope>
    <source>
        <strain evidence="2">12CAT02</strain>
    </source>
</reference>
<feature type="region of interest" description="Disordered" evidence="1">
    <location>
        <begin position="26"/>
        <end position="47"/>
    </location>
</feature>
<evidence type="ECO:0000313" key="2">
    <source>
        <dbReference type="EMBL" id="AXA52547.1"/>
    </source>
</evidence>
<feature type="region of interest" description="Disordered" evidence="1">
    <location>
        <begin position="181"/>
        <end position="203"/>
    </location>
</feature>
<dbReference type="EMBL" id="MH213236">
    <property type="protein sequence ID" value="AXA52547.1"/>
    <property type="molecule type" value="Genomic_RNA"/>
</dbReference>
<feature type="region of interest" description="Disordered" evidence="1">
    <location>
        <begin position="66"/>
        <end position="86"/>
    </location>
</feature>
<sequence>MPLRHCGAIRRLMTVPLVLPRVFGPDSIRNSSDGSPKPLVNGNIDDTGGSDLQPVAYEAKTIASQCPSRTHLPERSEGPTPFPETTGRPMNYLPWFEVNGPPLCSKIVCCALGFCNRNPEAEGNILYSFEIAFRKADKATGSSPPELGDQLWSLWNMADHPTQSPPRLKIYIDAVTEDLRNGRKSGPSNFPREAQRDAGLESRDENITTALGREAPNQRAPLWAEPHGYVLHDFGEHKQLRPVSVGTGRGHFYQASQGNILKECSPRVGPLACGYLPVAKEIAMANVLYQLTFGSEGSLGKSSSDSREERLGLVDLKAKFFQHAHVYSWLMEATDEVVPPYEVGTIFKTAADYSEPVEEAKGHERQRSAHLRTAECDSAFCASDHHWREHLLRISADPRSLRYTEGIVYAGPEGLAIQMGHIIRCVRKIATDPSADPVQTPGQHVIKQVPGGHPIGIKPLLLRDQWPQLLTDQVPWGESIIGKQGQNPCLPAILWHPNDPRRKLLRIRHLDLILQNQLVQDGLHATLSPWRWLVATFTCGQVNNGLIKGEFAYEVSCIVHHLLQSATFRHRSHESGCRLRGSKVYLCRESVLALSCKFVGESVYVVRHPFVIYGWFVDGAIRPSGIHPNPLVHSLGSDLLPRLGHQTAQTSKLRVLGGVTDVALQPLLEHQGYLWHKVQRPTQYGFRSILVSERLKSLHDSLDGCTQHPFCKQFGWNDIPIAFGVHRGQCDRDRGPDSSPVRHMFHTRRGRSWYHGDPGTNPTNTRGNRPRGNIGG</sequence>
<feature type="region of interest" description="Disordered" evidence="1">
    <location>
        <begin position="748"/>
        <end position="776"/>
    </location>
</feature>
<name>A0A2Z4Z3X0_9VIRU</name>